<dbReference type="InterPro" id="IPR001775">
    <property type="entry name" value="GspD/PilQ"/>
</dbReference>
<dbReference type="GO" id="GO:0009306">
    <property type="term" value="P:protein secretion"/>
    <property type="evidence" value="ECO:0007669"/>
    <property type="project" value="InterPro"/>
</dbReference>
<evidence type="ECO:0000259" key="3">
    <source>
        <dbReference type="Pfam" id="PF00263"/>
    </source>
</evidence>
<keyword evidence="2" id="KW-0732">Signal</keyword>
<dbReference type="Gene3D" id="3.55.50.30">
    <property type="match status" value="1"/>
</dbReference>
<dbReference type="RefSeq" id="WP_106758060.1">
    <property type="nucleotide sequence ID" value="NZ_PXWF02000233.1"/>
</dbReference>
<dbReference type="GO" id="GO:0015627">
    <property type="term" value="C:type II protein secretion system complex"/>
    <property type="evidence" value="ECO:0007669"/>
    <property type="project" value="TreeGrafter"/>
</dbReference>
<dbReference type="InterPro" id="IPR011514">
    <property type="entry name" value="Secretin_N_2"/>
</dbReference>
<dbReference type="Pfam" id="PF07655">
    <property type="entry name" value="Secretin_N_2"/>
    <property type="match status" value="1"/>
</dbReference>
<gene>
    <name evidence="5" type="ORF">C7C56_014250</name>
</gene>
<dbReference type="AlphaFoldDB" id="A0A2U2HJP3"/>
<reference evidence="5 6" key="1">
    <citation type="submission" date="2018-04" db="EMBL/GenBank/DDBJ databases">
        <title>Massilia violaceinigra sp. nov., a novel purple-pigmented bacterium isolated from Tianshan glacier, Xinjiang, China.</title>
        <authorList>
            <person name="Wang H."/>
        </authorList>
    </citation>
    <scope>NUCLEOTIDE SEQUENCE [LARGE SCALE GENOMIC DNA]</scope>
    <source>
        <strain evidence="5 6">B448-2</strain>
    </source>
</reference>
<keyword evidence="6" id="KW-1185">Reference proteome</keyword>
<dbReference type="EMBL" id="PXWF02000233">
    <property type="protein sequence ID" value="PWF47740.1"/>
    <property type="molecule type" value="Genomic_DNA"/>
</dbReference>
<name>A0A2U2HJP3_9BURK</name>
<evidence type="ECO:0000313" key="6">
    <source>
        <dbReference type="Proteomes" id="UP000241421"/>
    </source>
</evidence>
<evidence type="ECO:0000259" key="4">
    <source>
        <dbReference type="Pfam" id="PF07655"/>
    </source>
</evidence>
<comment type="caution">
    <text evidence="5">The sequence shown here is derived from an EMBL/GenBank/DDBJ whole genome shotgun (WGS) entry which is preliminary data.</text>
</comment>
<feature type="domain" description="Type II/III secretion system secretin-like" evidence="3">
    <location>
        <begin position="397"/>
        <end position="579"/>
    </location>
</feature>
<feature type="chain" id="PRO_5015680506" evidence="2">
    <location>
        <begin position="19"/>
        <end position="601"/>
    </location>
</feature>
<dbReference type="GO" id="GO:0009297">
    <property type="term" value="P:pilus assembly"/>
    <property type="evidence" value="ECO:0007669"/>
    <property type="project" value="InterPro"/>
</dbReference>
<sequence length="601" mass="62563">MKKSAVVLLFPLLSPFSAALLAGCASPSLPGSPSHVTAAARVPGAIPEPVRHSRALAPPKPSPRLETYSVSVHKVPVQSLLFALARDAGLNVDVHGGIEGTVTLNALDQTLPQLLARIARQVDMRYEIEGGVLTVMPDGLVWRNYKIDYVNMARSTVSSVNIATQISTTGGGAAAAPAQAGAPPTPTGPAPAGNSGNNNSTTSVTNRSENNFWASLERNIRDMLRDTTLNDPPTAISASAAPAAPAQAGAAQAGSGVAAAPGAAPGQPPDNVLAAFGAPRPSGLGSVIINPEAGLLAVRATGRQHEKIQALLDLVLGSARRQVMIEATIIEVRLSDQYQQGINWSLVKGALSLQQKQIGSTTLDSGIAVGATPGLFSINYLNPASALGNISTAVQLLESFGTVKVLSSPKISVLNNQTAMLKVVDNNVFFTIKVTPAVIGPNGAVTTPATYESKLETVPVGFVMSVTPQIAENDEVTINVRPTITRIVGFVQDPNPALAASNVVSRVPVIQAREVESILKVFSGEVSVLGGLMQDSVDQTRDTVPGANRLPLLGKLFAYRNETASKTELVIFLRPVVIRDASLNGDFKNFRYLLPAPGGGS</sequence>
<evidence type="ECO:0000256" key="2">
    <source>
        <dbReference type="SAM" id="SignalP"/>
    </source>
</evidence>
<dbReference type="InterPro" id="IPR050810">
    <property type="entry name" value="Bact_Secretion_Sys_Channel"/>
</dbReference>
<dbReference type="PRINTS" id="PR00811">
    <property type="entry name" value="BCTERIALGSPD"/>
</dbReference>
<organism evidence="5 6">
    <name type="scientific">Massilia glaciei</name>
    <dbReference type="NCBI Taxonomy" id="1524097"/>
    <lineage>
        <taxon>Bacteria</taxon>
        <taxon>Pseudomonadati</taxon>
        <taxon>Pseudomonadota</taxon>
        <taxon>Betaproteobacteria</taxon>
        <taxon>Burkholderiales</taxon>
        <taxon>Oxalobacteraceae</taxon>
        <taxon>Telluria group</taxon>
        <taxon>Massilia</taxon>
    </lineage>
</organism>
<feature type="region of interest" description="Disordered" evidence="1">
    <location>
        <begin position="171"/>
        <end position="210"/>
    </location>
</feature>
<feature type="compositionally biased region" description="Low complexity" evidence="1">
    <location>
        <begin position="171"/>
        <end position="182"/>
    </location>
</feature>
<feature type="signal peptide" evidence="2">
    <location>
        <begin position="1"/>
        <end position="18"/>
    </location>
</feature>
<protein>
    <submittedName>
        <fullName evidence="5">Type II and III secretion system protein</fullName>
    </submittedName>
</protein>
<proteinExistence type="predicted"/>
<evidence type="ECO:0000256" key="1">
    <source>
        <dbReference type="SAM" id="MobiDB-lite"/>
    </source>
</evidence>
<dbReference type="GO" id="GO:0019867">
    <property type="term" value="C:outer membrane"/>
    <property type="evidence" value="ECO:0007669"/>
    <property type="project" value="InterPro"/>
</dbReference>
<feature type="compositionally biased region" description="Low complexity" evidence="1">
    <location>
        <begin position="190"/>
        <end position="203"/>
    </location>
</feature>
<dbReference type="InterPro" id="IPR004846">
    <property type="entry name" value="T2SS/T3SS_dom"/>
</dbReference>
<evidence type="ECO:0000313" key="5">
    <source>
        <dbReference type="EMBL" id="PWF47740.1"/>
    </source>
</evidence>
<dbReference type="PANTHER" id="PTHR30332:SF17">
    <property type="entry name" value="TYPE IV PILIATION SYSTEM PROTEIN DR_0774-RELATED"/>
    <property type="match status" value="1"/>
</dbReference>
<dbReference type="OrthoDB" id="9779724at2"/>
<accession>A0A2U2HJP3</accession>
<dbReference type="PANTHER" id="PTHR30332">
    <property type="entry name" value="PROBABLE GENERAL SECRETION PATHWAY PROTEIN D"/>
    <property type="match status" value="1"/>
</dbReference>
<feature type="domain" description="Secretin N-terminal" evidence="4">
    <location>
        <begin position="144"/>
        <end position="225"/>
    </location>
</feature>
<dbReference type="Pfam" id="PF00263">
    <property type="entry name" value="Secretin"/>
    <property type="match status" value="1"/>
</dbReference>
<dbReference type="Proteomes" id="UP000241421">
    <property type="component" value="Unassembled WGS sequence"/>
</dbReference>
<dbReference type="PROSITE" id="PS51257">
    <property type="entry name" value="PROKAR_LIPOPROTEIN"/>
    <property type="match status" value="1"/>
</dbReference>